<dbReference type="PROSITE" id="PS51782">
    <property type="entry name" value="LYSM"/>
    <property type="match status" value="1"/>
</dbReference>
<keyword evidence="1" id="KW-0732">Signal</keyword>
<keyword evidence="4" id="KW-1185">Reference proteome</keyword>
<dbReference type="EMBL" id="WOFE01000001">
    <property type="protein sequence ID" value="MBM5570091.1"/>
    <property type="molecule type" value="Genomic_DNA"/>
</dbReference>
<dbReference type="Pfam" id="PF01476">
    <property type="entry name" value="LysM"/>
    <property type="match status" value="1"/>
</dbReference>
<dbReference type="Proteomes" id="UP001195660">
    <property type="component" value="Unassembled WGS sequence"/>
</dbReference>
<sequence length="356" mass="39118">MRKSIISLLLVAGFVSAPLLADELKLAKNAPDRYVVVKGDTLWGISGKFLSQPWRWPEIWQLNKEEIKNPHWIYPGDVIVLDTSSGQPRLKLLKNQKVDSRGGNGKLSPRVRETPLSSDAITSIPHKSIEPFLSRPLVMSVEDFTAAPRIAAGPDNRLLFGPGEQIYSVDLVGAQEGEIWQAFRKGKQLTNPEDPNEVIGIEVNYLGDIRVRREGDVSTLVVVNSREEITVGDRLIRAPEKPFINYVPHLPAQEISGKVISTYGGVAEAGSLTTVVLNRGALDGVDVGTVLFSYKAPREIKKEVDSEPTRFTPKLKSGNLFVYRVFPKVSYALVLDSTLPVNVGDDAKAEAVVSAE</sequence>
<reference evidence="3 4" key="1">
    <citation type="submission" date="2019-11" db="EMBL/GenBank/DDBJ databases">
        <title>Novel Deefgea species.</title>
        <authorList>
            <person name="Han J.-H."/>
        </authorList>
    </citation>
    <scope>NUCLEOTIDE SEQUENCE [LARGE SCALE GENOMIC DNA]</scope>
    <source>
        <strain evidence="3 4">LMG 24817</strain>
    </source>
</reference>
<evidence type="ECO:0000313" key="4">
    <source>
        <dbReference type="Proteomes" id="UP001195660"/>
    </source>
</evidence>
<name>A0ABS2C7G0_9NEIS</name>
<evidence type="ECO:0000256" key="1">
    <source>
        <dbReference type="SAM" id="SignalP"/>
    </source>
</evidence>
<comment type="caution">
    <text evidence="3">The sequence shown here is derived from an EMBL/GenBank/DDBJ whole genome shotgun (WGS) entry which is preliminary data.</text>
</comment>
<dbReference type="InterPro" id="IPR018392">
    <property type="entry name" value="LysM"/>
</dbReference>
<dbReference type="SMART" id="SM00257">
    <property type="entry name" value="LysM"/>
    <property type="match status" value="1"/>
</dbReference>
<evidence type="ECO:0000313" key="3">
    <source>
        <dbReference type="EMBL" id="MBM5570091.1"/>
    </source>
</evidence>
<dbReference type="SUPFAM" id="SSF54106">
    <property type="entry name" value="LysM domain"/>
    <property type="match status" value="1"/>
</dbReference>
<dbReference type="PANTHER" id="PTHR34700">
    <property type="entry name" value="POTASSIUM BINDING PROTEIN KBP"/>
    <property type="match status" value="1"/>
</dbReference>
<dbReference type="PANTHER" id="PTHR34700:SF4">
    <property type="entry name" value="PHAGE-LIKE ELEMENT PBSX PROTEIN XKDP"/>
    <property type="match status" value="1"/>
</dbReference>
<feature type="domain" description="LysM" evidence="2">
    <location>
        <begin position="32"/>
        <end position="81"/>
    </location>
</feature>
<evidence type="ECO:0000259" key="2">
    <source>
        <dbReference type="PROSITE" id="PS51782"/>
    </source>
</evidence>
<feature type="signal peptide" evidence="1">
    <location>
        <begin position="1"/>
        <end position="21"/>
    </location>
</feature>
<feature type="chain" id="PRO_5045480771" evidence="1">
    <location>
        <begin position="22"/>
        <end position="356"/>
    </location>
</feature>
<dbReference type="InterPro" id="IPR036779">
    <property type="entry name" value="LysM_dom_sf"/>
</dbReference>
<gene>
    <name evidence="3" type="ORF">GM173_00690</name>
</gene>
<dbReference type="Gene3D" id="3.10.350.10">
    <property type="entry name" value="LysM domain"/>
    <property type="match status" value="1"/>
</dbReference>
<protein>
    <submittedName>
        <fullName evidence="3">LysM peptidoglycan-binding domain-containing protein</fullName>
    </submittedName>
</protein>
<dbReference type="RefSeq" id="WP_203569415.1">
    <property type="nucleotide sequence ID" value="NZ_WOFE01000001.1"/>
</dbReference>
<dbReference type="CDD" id="cd00118">
    <property type="entry name" value="LysM"/>
    <property type="match status" value="1"/>
</dbReference>
<organism evidence="3 4">
    <name type="scientific">Deefgea chitinilytica</name>
    <dbReference type="NCBI Taxonomy" id="570276"/>
    <lineage>
        <taxon>Bacteria</taxon>
        <taxon>Pseudomonadati</taxon>
        <taxon>Pseudomonadota</taxon>
        <taxon>Betaproteobacteria</taxon>
        <taxon>Neisseriales</taxon>
        <taxon>Chitinibacteraceae</taxon>
        <taxon>Deefgea</taxon>
    </lineage>
</organism>
<proteinExistence type="predicted"/>
<accession>A0ABS2C7G0</accession>
<dbReference type="InterPro" id="IPR052196">
    <property type="entry name" value="Bact_Kbp"/>
</dbReference>